<dbReference type="GO" id="GO:0005524">
    <property type="term" value="F:ATP binding"/>
    <property type="evidence" value="ECO:0007669"/>
    <property type="project" value="InterPro"/>
</dbReference>
<evidence type="ECO:0000256" key="2">
    <source>
        <dbReference type="ARBA" id="ARBA00022840"/>
    </source>
</evidence>
<dbReference type="InterPro" id="IPR027417">
    <property type="entry name" value="P-loop_NTPase"/>
</dbReference>
<dbReference type="PROSITE" id="PS00688">
    <property type="entry name" value="SIGMA54_INTERACT_3"/>
    <property type="match status" value="1"/>
</dbReference>
<name>A0A450YS15_9GAMM</name>
<dbReference type="EMBL" id="CAADHB010000044">
    <property type="protein sequence ID" value="VFK79302.1"/>
    <property type="molecule type" value="Genomic_DNA"/>
</dbReference>
<dbReference type="AlphaFoldDB" id="A0A450YS15"/>
<evidence type="ECO:0000256" key="4">
    <source>
        <dbReference type="ARBA" id="ARBA00023163"/>
    </source>
</evidence>
<sequence>MPSHIGNDFSETLHALKSRLHYVYRAKHSTGFSHEFLTLLERYTWPGNIRQLRHEIERLVAITPEGERATLDHCPHEILNFFADPDADQVEGASGSTLPEHKSERFAFGYVLYWLARSDTFQTGCTLRGRRFFRNFYFSET</sequence>
<dbReference type="EMBL" id="CAADFU010000036">
    <property type="protein sequence ID" value="VFK44313.1"/>
    <property type="molecule type" value="Genomic_DNA"/>
</dbReference>
<evidence type="ECO:0000313" key="6">
    <source>
        <dbReference type="EMBL" id="VFK38233.1"/>
    </source>
</evidence>
<organism evidence="7">
    <name type="scientific">Candidatus Kentrum sp. SD</name>
    <dbReference type="NCBI Taxonomy" id="2126332"/>
    <lineage>
        <taxon>Bacteria</taxon>
        <taxon>Pseudomonadati</taxon>
        <taxon>Pseudomonadota</taxon>
        <taxon>Gammaproteobacteria</taxon>
        <taxon>Candidatus Kentrum</taxon>
    </lineage>
</organism>
<keyword evidence="3" id="KW-0805">Transcription regulation</keyword>
<gene>
    <name evidence="8" type="ORF">BECKSD772D_GA0070982_10445</name>
    <name evidence="7" type="ORF">BECKSD772E_GA0070983_10364</name>
    <name evidence="6" type="ORF">BECKSD772F_GA0070984_10234</name>
</gene>
<keyword evidence="2" id="KW-0067">ATP-binding</keyword>
<dbReference type="EMBL" id="CAADFR010000023">
    <property type="protein sequence ID" value="VFK38233.1"/>
    <property type="molecule type" value="Genomic_DNA"/>
</dbReference>
<feature type="domain" description="Sigma-54 factor interaction" evidence="5">
    <location>
        <begin position="32"/>
        <end position="61"/>
    </location>
</feature>
<evidence type="ECO:0000313" key="8">
    <source>
        <dbReference type="EMBL" id="VFK79302.1"/>
    </source>
</evidence>
<dbReference type="Gene3D" id="1.10.8.60">
    <property type="match status" value="1"/>
</dbReference>
<evidence type="ECO:0000256" key="1">
    <source>
        <dbReference type="ARBA" id="ARBA00022741"/>
    </source>
</evidence>
<dbReference type="PROSITE" id="PS50045">
    <property type="entry name" value="SIGMA54_INTERACT_4"/>
    <property type="match status" value="1"/>
</dbReference>
<dbReference type="InterPro" id="IPR058031">
    <property type="entry name" value="AAA_lid_NorR"/>
</dbReference>
<evidence type="ECO:0000313" key="7">
    <source>
        <dbReference type="EMBL" id="VFK44313.1"/>
    </source>
</evidence>
<evidence type="ECO:0000259" key="5">
    <source>
        <dbReference type="PROSITE" id="PS50045"/>
    </source>
</evidence>
<accession>A0A450YS15</accession>
<dbReference type="GO" id="GO:0006355">
    <property type="term" value="P:regulation of DNA-templated transcription"/>
    <property type="evidence" value="ECO:0007669"/>
    <property type="project" value="InterPro"/>
</dbReference>
<proteinExistence type="predicted"/>
<evidence type="ECO:0000256" key="3">
    <source>
        <dbReference type="ARBA" id="ARBA00023015"/>
    </source>
</evidence>
<dbReference type="Pfam" id="PF25601">
    <property type="entry name" value="AAA_lid_14"/>
    <property type="match status" value="1"/>
</dbReference>
<dbReference type="InterPro" id="IPR002078">
    <property type="entry name" value="Sigma_54_int"/>
</dbReference>
<reference evidence="7" key="1">
    <citation type="submission" date="2019-02" db="EMBL/GenBank/DDBJ databases">
        <authorList>
            <person name="Gruber-Vodicka R. H."/>
            <person name="Seah K. B. B."/>
        </authorList>
    </citation>
    <scope>NUCLEOTIDE SEQUENCE</scope>
    <source>
        <strain evidence="8">BECK_S127</strain>
        <strain evidence="7">BECK_S1320</strain>
        <strain evidence="6">BECK_S1321</strain>
    </source>
</reference>
<keyword evidence="1" id="KW-0547">Nucleotide-binding</keyword>
<keyword evidence="4" id="KW-0804">Transcription</keyword>
<dbReference type="InterPro" id="IPR025944">
    <property type="entry name" value="Sigma_54_int_dom_CS"/>
</dbReference>
<dbReference type="SUPFAM" id="SSF52540">
    <property type="entry name" value="P-loop containing nucleoside triphosphate hydrolases"/>
    <property type="match status" value="1"/>
</dbReference>
<protein>
    <recommendedName>
        <fullName evidence="5">Sigma-54 factor interaction domain-containing protein</fullName>
    </recommendedName>
</protein>